<dbReference type="PROSITE" id="PS50005">
    <property type="entry name" value="TPR"/>
    <property type="match status" value="1"/>
</dbReference>
<dbReference type="PANTHER" id="PTHR43464">
    <property type="entry name" value="METHYLTRANSFERASE"/>
    <property type="match status" value="1"/>
</dbReference>
<dbReference type="Gene3D" id="3.40.50.150">
    <property type="entry name" value="Vaccinia Virus protein VP39"/>
    <property type="match status" value="1"/>
</dbReference>
<dbReference type="Pfam" id="PF08242">
    <property type="entry name" value="Methyltransf_12"/>
    <property type="match status" value="1"/>
</dbReference>
<dbReference type="PATRIC" id="fig|429727.3.peg.1989"/>
<dbReference type="SMART" id="SM00028">
    <property type="entry name" value="TPR"/>
    <property type="match status" value="2"/>
</dbReference>
<dbReference type="InterPro" id="IPR019734">
    <property type="entry name" value="TPR_rpt"/>
</dbReference>
<dbReference type="SUPFAM" id="SSF48452">
    <property type="entry name" value="TPR-like"/>
    <property type="match status" value="1"/>
</dbReference>
<gene>
    <name evidence="3" type="ORF">VE26_09660</name>
</gene>
<organism evidence="3 4">
    <name type="scientific">Devosia chinhatensis</name>
    <dbReference type="NCBI Taxonomy" id="429727"/>
    <lineage>
        <taxon>Bacteria</taxon>
        <taxon>Pseudomonadati</taxon>
        <taxon>Pseudomonadota</taxon>
        <taxon>Alphaproteobacteria</taxon>
        <taxon>Hyphomicrobiales</taxon>
        <taxon>Devosiaceae</taxon>
        <taxon>Devosia</taxon>
    </lineage>
</organism>
<dbReference type="SUPFAM" id="SSF53335">
    <property type="entry name" value="S-adenosyl-L-methionine-dependent methyltransferases"/>
    <property type="match status" value="1"/>
</dbReference>
<dbReference type="GO" id="GO:0010420">
    <property type="term" value="F:polyprenyldihydroxybenzoate methyltransferase activity"/>
    <property type="evidence" value="ECO:0007669"/>
    <property type="project" value="TreeGrafter"/>
</dbReference>
<protein>
    <recommendedName>
        <fullName evidence="2">Methyltransferase type 12 domain-containing protein</fullName>
    </recommendedName>
</protein>
<keyword evidence="1" id="KW-0802">TPR repeat</keyword>
<evidence type="ECO:0000313" key="3">
    <source>
        <dbReference type="EMBL" id="KKB10409.1"/>
    </source>
</evidence>
<dbReference type="InterPro" id="IPR011990">
    <property type="entry name" value="TPR-like_helical_dom_sf"/>
</dbReference>
<evidence type="ECO:0000313" key="4">
    <source>
        <dbReference type="Proteomes" id="UP000033649"/>
    </source>
</evidence>
<dbReference type="AlphaFoldDB" id="A0A0F5FND8"/>
<dbReference type="InterPro" id="IPR013217">
    <property type="entry name" value="Methyltransf_12"/>
</dbReference>
<proteinExistence type="predicted"/>
<dbReference type="CDD" id="cd02440">
    <property type="entry name" value="AdoMet_MTases"/>
    <property type="match status" value="1"/>
</dbReference>
<sequence>MALKPGSEGLHLDLGQALMAAGETVKARDILLKGLALNAANGKLLRELGQAQLQLGDRDGALKSFRRARKTLPDDHFTAHMVGALSQPGTTNDAYVADLFDKYAGHFEAHLTGKLQYRVPQALADLLRETGRPLGAALDIGCGTGLVGAALGASASAIDGIDLAPRMVEKTRETGFYRNLAVGEAARTLATEADFAGPYDTAVAADVFIYVGAIETLFAAIVARLAPEGLFAFSIETADRDDVEIRASGRFAHSAAYIERLAKTHDLIVLRRQDHDIRLEDNRPIKGALYILARDR</sequence>
<dbReference type="InterPro" id="IPR029063">
    <property type="entry name" value="SAM-dependent_MTases_sf"/>
</dbReference>
<evidence type="ECO:0000259" key="2">
    <source>
        <dbReference type="Pfam" id="PF08242"/>
    </source>
</evidence>
<dbReference type="EMBL" id="JZEY01000054">
    <property type="protein sequence ID" value="KKB10409.1"/>
    <property type="molecule type" value="Genomic_DNA"/>
</dbReference>
<dbReference type="PANTHER" id="PTHR43464:SF89">
    <property type="entry name" value="METHYLTRANSFERASE"/>
    <property type="match status" value="1"/>
</dbReference>
<feature type="repeat" description="TPR" evidence="1">
    <location>
        <begin position="42"/>
        <end position="75"/>
    </location>
</feature>
<feature type="domain" description="Methyltransferase type 12" evidence="2">
    <location>
        <begin position="138"/>
        <end position="231"/>
    </location>
</feature>
<dbReference type="Gene3D" id="1.25.40.10">
    <property type="entry name" value="Tetratricopeptide repeat domain"/>
    <property type="match status" value="1"/>
</dbReference>
<name>A0A0F5FND8_9HYPH</name>
<comment type="caution">
    <text evidence="3">The sequence shown here is derived from an EMBL/GenBank/DDBJ whole genome shotgun (WGS) entry which is preliminary data.</text>
</comment>
<reference evidence="3 4" key="1">
    <citation type="submission" date="2015-03" db="EMBL/GenBank/DDBJ databases">
        <authorList>
            <person name="Hassan Y."/>
            <person name="Lepp D."/>
            <person name="Li X.-Z."/>
            <person name="Zhou T."/>
        </authorList>
    </citation>
    <scope>NUCLEOTIDE SEQUENCE [LARGE SCALE GENOMIC DNA]</scope>
    <source>
        <strain evidence="3 4">IPL18</strain>
    </source>
</reference>
<evidence type="ECO:0000256" key="1">
    <source>
        <dbReference type="PROSITE-ProRule" id="PRU00339"/>
    </source>
</evidence>
<dbReference type="STRING" id="429727.VE26_09660"/>
<accession>A0A0F5FND8</accession>
<dbReference type="Proteomes" id="UP000033649">
    <property type="component" value="Unassembled WGS sequence"/>
</dbReference>
<keyword evidence="4" id="KW-1185">Reference proteome</keyword>